<name>A0A8A2VG07_9EURY</name>
<keyword evidence="9" id="KW-0479">Metal-binding</keyword>
<evidence type="ECO:0000256" key="17">
    <source>
        <dbReference type="ARBA" id="ARBA00023180"/>
    </source>
</evidence>
<sequence>MDEGIAIDERLERALGRAWTDDRAWTLLTRLTELPHRMGGSPTERRAAEIVRETLSDAGLEDVGFQEFPMQYWERGTTEFAVVGDETTGSTDEPNSREIPARSFEAIALPYSPAGDVEGPLVDVGYGTPAELDDVDLQGAIAVASTTTPSGQRFVHRMEKFGHAVAAGAAAFVFANHIPGQLPPTGALEFDAEAAVPGVGVSAETHDWLTEYADRGARARLRVDASTVDGSSQNVHGVLGPDTEDEVLVVAHYDAHDITEGALDNGCGIATVAGATSILAAIEDDLACRVRIAGVGCEEIGLLGAEAMAAALDLESVRAVVNVDGAGRFRNLRALTHGSAALEELAEAVTTAVGQPVVHEPDPHPFSDHWPFLRAGVPALQLHSEPPEGGERGRGWGHTAADTRDKVDRRNLREHAILTALLVRELTRTEIPRIDDADLRERLREQEYEPGMRAAEIWPDSWD</sequence>
<dbReference type="GO" id="GO:0005576">
    <property type="term" value="C:extracellular region"/>
    <property type="evidence" value="ECO:0007669"/>
    <property type="project" value="UniProtKB-SubCell"/>
</dbReference>
<keyword evidence="8" id="KW-0645">Protease</keyword>
<comment type="subunit">
    <text evidence="19">Homodimer. The monomeric form is inactive while the homodimer is active.</text>
</comment>
<evidence type="ECO:0000256" key="3">
    <source>
        <dbReference type="ARBA" id="ARBA00004555"/>
    </source>
</evidence>
<organism evidence="23 24">
    <name type="scientific">Haloterrigena alkaliphila</name>
    <dbReference type="NCBI Taxonomy" id="2816475"/>
    <lineage>
        <taxon>Archaea</taxon>
        <taxon>Methanobacteriati</taxon>
        <taxon>Methanobacteriota</taxon>
        <taxon>Stenosarchaea group</taxon>
        <taxon>Halobacteria</taxon>
        <taxon>Halobacteriales</taxon>
        <taxon>Natrialbaceae</taxon>
        <taxon>Haloterrigena</taxon>
    </lineage>
</organism>
<dbReference type="InterPro" id="IPR007484">
    <property type="entry name" value="Peptidase_M28"/>
</dbReference>
<keyword evidence="13" id="KW-0862">Zinc</keyword>
<dbReference type="Pfam" id="PF04389">
    <property type="entry name" value="Peptidase_M28"/>
    <property type="match status" value="1"/>
</dbReference>
<comment type="subcellular location">
    <subcellularLocation>
        <location evidence="1">Endoplasmic reticulum</location>
    </subcellularLocation>
    <subcellularLocation>
        <location evidence="3">Golgi apparatus</location>
    </subcellularLocation>
    <subcellularLocation>
        <location evidence="2">Lysosome</location>
    </subcellularLocation>
    <subcellularLocation>
        <location evidence="4">Secreted</location>
    </subcellularLocation>
</comment>
<reference evidence="23 24" key="1">
    <citation type="submission" date="2021-03" db="EMBL/GenBank/DDBJ databases">
        <title>Haloterrigena longa sp. nov. and Haloterrigena limicola sp. nov., extremely halophilic archaea isolated from a salt lake.</title>
        <authorList>
            <person name="Henglin C."/>
        </authorList>
    </citation>
    <scope>NUCLEOTIDE SEQUENCE [LARGE SCALE GENOMIC DNA]</scope>
    <source>
        <strain evidence="23 24">KZCA68</strain>
    </source>
</reference>
<evidence type="ECO:0000256" key="12">
    <source>
        <dbReference type="ARBA" id="ARBA00022824"/>
    </source>
</evidence>
<keyword evidence="15" id="KW-0482">Metalloprotease</keyword>
<dbReference type="SUPFAM" id="SSF53187">
    <property type="entry name" value="Zn-dependent exopeptidases"/>
    <property type="match status" value="1"/>
</dbReference>
<keyword evidence="12" id="KW-0256">Endoplasmic reticulum</keyword>
<dbReference type="Proteomes" id="UP000663203">
    <property type="component" value="Chromosome"/>
</dbReference>
<dbReference type="PANTHER" id="PTHR12053:SF3">
    <property type="entry name" value="CARBOXYPEPTIDASE Q"/>
    <property type="match status" value="1"/>
</dbReference>
<keyword evidence="7" id="KW-0121">Carboxypeptidase</keyword>
<evidence type="ECO:0000256" key="5">
    <source>
        <dbReference type="ARBA" id="ARBA00014116"/>
    </source>
</evidence>
<dbReference type="GO" id="GO:0070573">
    <property type="term" value="F:metallodipeptidase activity"/>
    <property type="evidence" value="ECO:0007669"/>
    <property type="project" value="InterPro"/>
</dbReference>
<feature type="domain" description="PA" evidence="21">
    <location>
        <begin position="117"/>
        <end position="206"/>
    </location>
</feature>
<evidence type="ECO:0000256" key="4">
    <source>
        <dbReference type="ARBA" id="ARBA00004613"/>
    </source>
</evidence>
<dbReference type="InterPro" id="IPR046450">
    <property type="entry name" value="PA_dom_sf"/>
</dbReference>
<keyword evidence="24" id="KW-1185">Reference proteome</keyword>
<accession>A0A8A2VG07</accession>
<dbReference type="PANTHER" id="PTHR12053">
    <property type="entry name" value="PROTEASE FAMILY M28 PLASMA GLUTAMATE CARBOXYPEPTIDASE-RELATED"/>
    <property type="match status" value="1"/>
</dbReference>
<keyword evidence="11" id="KW-0378">Hydrolase</keyword>
<evidence type="ECO:0000256" key="11">
    <source>
        <dbReference type="ARBA" id="ARBA00022801"/>
    </source>
</evidence>
<keyword evidence="16" id="KW-0865">Zymogen</keyword>
<evidence type="ECO:0000256" key="6">
    <source>
        <dbReference type="ARBA" id="ARBA00022525"/>
    </source>
</evidence>
<keyword evidence="10" id="KW-0732">Signal</keyword>
<keyword evidence="6" id="KW-0964">Secreted</keyword>
<evidence type="ECO:0000256" key="13">
    <source>
        <dbReference type="ARBA" id="ARBA00022833"/>
    </source>
</evidence>
<dbReference type="GeneID" id="63186555"/>
<dbReference type="RefSeq" id="WP_207289967.1">
    <property type="nucleotide sequence ID" value="NZ_CP071462.1"/>
</dbReference>
<dbReference type="KEGG" id="hakz:J0X25_04580"/>
<evidence type="ECO:0000256" key="2">
    <source>
        <dbReference type="ARBA" id="ARBA00004371"/>
    </source>
</evidence>
<dbReference type="SUPFAM" id="SSF52025">
    <property type="entry name" value="PA domain"/>
    <property type="match status" value="1"/>
</dbReference>
<dbReference type="AlphaFoldDB" id="A0A8A2VG07"/>
<evidence type="ECO:0000256" key="18">
    <source>
        <dbReference type="ARBA" id="ARBA00023228"/>
    </source>
</evidence>
<dbReference type="EMBL" id="CP071462">
    <property type="protein sequence ID" value="QSX00247.1"/>
    <property type="molecule type" value="Genomic_DNA"/>
</dbReference>
<evidence type="ECO:0000256" key="19">
    <source>
        <dbReference type="ARBA" id="ARBA00025833"/>
    </source>
</evidence>
<keyword evidence="17" id="KW-0325">Glycoprotein</keyword>
<evidence type="ECO:0000259" key="21">
    <source>
        <dbReference type="Pfam" id="PF02225"/>
    </source>
</evidence>
<proteinExistence type="predicted"/>
<evidence type="ECO:0000256" key="16">
    <source>
        <dbReference type="ARBA" id="ARBA00023145"/>
    </source>
</evidence>
<evidence type="ECO:0000256" key="20">
    <source>
        <dbReference type="ARBA" id="ARBA00033328"/>
    </source>
</evidence>
<evidence type="ECO:0000313" key="23">
    <source>
        <dbReference type="EMBL" id="QSX00247.1"/>
    </source>
</evidence>
<evidence type="ECO:0000256" key="8">
    <source>
        <dbReference type="ARBA" id="ARBA00022670"/>
    </source>
</evidence>
<dbReference type="InterPro" id="IPR003137">
    <property type="entry name" value="PA_domain"/>
</dbReference>
<evidence type="ECO:0000256" key="15">
    <source>
        <dbReference type="ARBA" id="ARBA00023049"/>
    </source>
</evidence>
<dbReference type="Pfam" id="PF02225">
    <property type="entry name" value="PA"/>
    <property type="match status" value="1"/>
</dbReference>
<evidence type="ECO:0000259" key="22">
    <source>
        <dbReference type="Pfam" id="PF04389"/>
    </source>
</evidence>
<dbReference type="GO" id="GO:0005764">
    <property type="term" value="C:lysosome"/>
    <property type="evidence" value="ECO:0007669"/>
    <property type="project" value="UniProtKB-SubCell"/>
</dbReference>
<evidence type="ECO:0000256" key="9">
    <source>
        <dbReference type="ARBA" id="ARBA00022723"/>
    </source>
</evidence>
<dbReference type="GO" id="GO:0046872">
    <property type="term" value="F:metal ion binding"/>
    <property type="evidence" value="ECO:0007669"/>
    <property type="project" value="UniProtKB-KW"/>
</dbReference>
<evidence type="ECO:0000313" key="24">
    <source>
        <dbReference type="Proteomes" id="UP000663203"/>
    </source>
</evidence>
<dbReference type="Gene3D" id="3.50.30.30">
    <property type="match status" value="1"/>
</dbReference>
<keyword evidence="14" id="KW-0333">Golgi apparatus</keyword>
<dbReference type="InterPro" id="IPR039866">
    <property type="entry name" value="CPQ"/>
</dbReference>
<dbReference type="Gene3D" id="3.40.630.10">
    <property type="entry name" value="Zn peptidases"/>
    <property type="match status" value="1"/>
</dbReference>
<keyword evidence="18" id="KW-0458">Lysosome</keyword>
<evidence type="ECO:0000256" key="10">
    <source>
        <dbReference type="ARBA" id="ARBA00022729"/>
    </source>
</evidence>
<dbReference type="GO" id="GO:0004180">
    <property type="term" value="F:carboxypeptidase activity"/>
    <property type="evidence" value="ECO:0007669"/>
    <property type="project" value="UniProtKB-KW"/>
</dbReference>
<evidence type="ECO:0000256" key="14">
    <source>
        <dbReference type="ARBA" id="ARBA00023034"/>
    </source>
</evidence>
<evidence type="ECO:0000256" key="7">
    <source>
        <dbReference type="ARBA" id="ARBA00022645"/>
    </source>
</evidence>
<evidence type="ECO:0000256" key="1">
    <source>
        <dbReference type="ARBA" id="ARBA00004240"/>
    </source>
</evidence>
<gene>
    <name evidence="23" type="ORF">J0X25_04580</name>
</gene>
<feature type="domain" description="Peptidase M28" evidence="22">
    <location>
        <begin position="234"/>
        <end position="420"/>
    </location>
</feature>
<dbReference type="GO" id="GO:0006508">
    <property type="term" value="P:proteolysis"/>
    <property type="evidence" value="ECO:0007669"/>
    <property type="project" value="UniProtKB-KW"/>
</dbReference>
<protein>
    <recommendedName>
        <fullName evidence="5">Carboxypeptidase Q</fullName>
    </recommendedName>
    <alternativeName>
        <fullName evidence="20">Plasma glutamate carboxypeptidase</fullName>
    </alternativeName>
</protein>